<dbReference type="InterPro" id="IPR011013">
    <property type="entry name" value="Gal_mutarotase_sf_dom"/>
</dbReference>
<dbReference type="InterPro" id="IPR008183">
    <property type="entry name" value="Aldose_1/G6P_1-epimerase"/>
</dbReference>
<name>F4LPT8_TREBD</name>
<evidence type="ECO:0000313" key="2">
    <source>
        <dbReference type="Proteomes" id="UP000006546"/>
    </source>
</evidence>
<dbReference type="SUPFAM" id="SSF74650">
    <property type="entry name" value="Galactose mutarotase-like"/>
    <property type="match status" value="1"/>
</dbReference>
<dbReference type="GO" id="GO:0030246">
    <property type="term" value="F:carbohydrate binding"/>
    <property type="evidence" value="ECO:0007669"/>
    <property type="project" value="InterPro"/>
</dbReference>
<accession>F4LPT8</accession>
<dbReference type="CDD" id="cd09024">
    <property type="entry name" value="Aldose_epim_lacX"/>
    <property type="match status" value="1"/>
</dbReference>
<dbReference type="STRING" id="906968.Trebr_0587"/>
<dbReference type="AlphaFoldDB" id="F4LPT8"/>
<organism evidence="1 2">
    <name type="scientific">Treponema brennaborense (strain DSM 12168 / CIP 105900 / DD5/3)</name>
    <dbReference type="NCBI Taxonomy" id="906968"/>
    <lineage>
        <taxon>Bacteria</taxon>
        <taxon>Pseudomonadati</taxon>
        <taxon>Spirochaetota</taxon>
        <taxon>Spirochaetia</taxon>
        <taxon>Spirochaetales</taxon>
        <taxon>Treponemataceae</taxon>
        <taxon>Treponema</taxon>
    </lineage>
</organism>
<dbReference type="HOGENOM" id="CLU_057834_1_0_12"/>
<dbReference type="eggNOG" id="COG2017">
    <property type="taxonomic scope" value="Bacteria"/>
</dbReference>
<dbReference type="GO" id="GO:0005975">
    <property type="term" value="P:carbohydrate metabolic process"/>
    <property type="evidence" value="ECO:0007669"/>
    <property type="project" value="InterPro"/>
</dbReference>
<gene>
    <name evidence="1" type="ordered locus">Trebr_0587</name>
</gene>
<dbReference type="Gene3D" id="2.70.98.10">
    <property type="match status" value="1"/>
</dbReference>
<keyword evidence="2" id="KW-1185">Reference proteome</keyword>
<dbReference type="EMBL" id="CP002696">
    <property type="protein sequence ID" value="AEE16030.1"/>
    <property type="molecule type" value="Genomic_DNA"/>
</dbReference>
<dbReference type="Pfam" id="PF01263">
    <property type="entry name" value="Aldose_epim"/>
    <property type="match status" value="1"/>
</dbReference>
<dbReference type="GO" id="GO:0016853">
    <property type="term" value="F:isomerase activity"/>
    <property type="evidence" value="ECO:0007669"/>
    <property type="project" value="InterPro"/>
</dbReference>
<dbReference type="Proteomes" id="UP000006546">
    <property type="component" value="Chromosome"/>
</dbReference>
<evidence type="ECO:0000313" key="1">
    <source>
        <dbReference type="EMBL" id="AEE16030.1"/>
    </source>
</evidence>
<proteinExistence type="predicted"/>
<dbReference type="InterPro" id="IPR037481">
    <property type="entry name" value="LacX"/>
</dbReference>
<protein>
    <submittedName>
        <fullName evidence="1">Aldose 1-epimerase</fullName>
    </submittedName>
</protein>
<sequence>MIYSVQVYNAFIMVTLKNDRYEAVIDSHGAELHSLRSIADGTEYIWNGDPSVWKFHAPVLFPHVGRIKDQYMTSGGKTYALAVNGFSRDMEHTLLERSDTSAVWELTESAETVGKFPWKFSLKTYYELNGAGISFRTEVTNTDSEEMSFSLGSHTAFCCPRGTEKESFGDYRIEFEKREPLTAVCLTENGYLEPDADGTCPCTRPYGETERGVIPLTEKGFGTGHFFTAFTSDWIGVRNRKTGSLVKVNTAGYPYVMIWQNAGEPRFVCIEPWYGTPDPDNTDHRWEHKPALISLAPGESFRADQSISIE</sequence>
<dbReference type="InterPro" id="IPR014718">
    <property type="entry name" value="GH-type_carb-bd"/>
</dbReference>
<dbReference type="KEGG" id="tbe:Trebr_0587"/>
<reference evidence="2" key="1">
    <citation type="submission" date="2011-04" db="EMBL/GenBank/DDBJ databases">
        <title>The complete genome of Treponema brennaborense DSM 12168.</title>
        <authorList>
            <person name="Lucas S."/>
            <person name="Han J."/>
            <person name="Lapidus A."/>
            <person name="Bruce D."/>
            <person name="Goodwin L."/>
            <person name="Pitluck S."/>
            <person name="Peters L."/>
            <person name="Kyrpides N."/>
            <person name="Mavromatis K."/>
            <person name="Ivanova N."/>
            <person name="Mikhailova N."/>
            <person name="Pagani I."/>
            <person name="Teshima H."/>
            <person name="Detter J.C."/>
            <person name="Tapia R."/>
            <person name="Han C."/>
            <person name="Land M."/>
            <person name="Hauser L."/>
            <person name="Markowitz V."/>
            <person name="Cheng J.-F."/>
            <person name="Hugenholtz P."/>
            <person name="Woyke T."/>
            <person name="Wu D."/>
            <person name="Gronow S."/>
            <person name="Wellnitz S."/>
            <person name="Brambilla E."/>
            <person name="Klenk H.-P."/>
            <person name="Eisen J.A."/>
        </authorList>
    </citation>
    <scope>NUCLEOTIDE SEQUENCE [LARGE SCALE GENOMIC DNA]</scope>
    <source>
        <strain evidence="2">DSM 12168 / CIP 105900 / DD5/3</strain>
    </source>
</reference>